<comment type="caution">
    <text evidence="2">The sequence shown here is derived from an EMBL/GenBank/DDBJ whole genome shotgun (WGS) entry which is preliminary data.</text>
</comment>
<dbReference type="Proteomes" id="UP001272716">
    <property type="component" value="Unassembled WGS sequence"/>
</dbReference>
<evidence type="ECO:0000313" key="3">
    <source>
        <dbReference type="Proteomes" id="UP001272716"/>
    </source>
</evidence>
<name>A0ABD5I8W6_BACTU</name>
<feature type="domain" description="Tn3 transposase DDE" evidence="1">
    <location>
        <begin position="2"/>
        <end position="116"/>
    </location>
</feature>
<evidence type="ECO:0000313" key="2">
    <source>
        <dbReference type="EMBL" id="MDW9213615.1"/>
    </source>
</evidence>
<dbReference type="Pfam" id="PF01526">
    <property type="entry name" value="DDE_Tnp_Tn3"/>
    <property type="match status" value="1"/>
</dbReference>
<proteinExistence type="predicted"/>
<evidence type="ECO:0000259" key="1">
    <source>
        <dbReference type="Pfam" id="PF01526"/>
    </source>
</evidence>
<gene>
    <name evidence="2" type="ORF">BTTOUR_33240</name>
</gene>
<reference evidence="2 3" key="1">
    <citation type="submission" date="2023-10" db="EMBL/GenBank/DDBJ databases">
        <title>Draft Genome Sequence of Bacillus thuringiensis serovar. toumanoffi 4059: Identification of a Novel Cry Protein Candidate.</title>
        <authorList>
            <person name="Murdoch R.W."/>
            <person name="Gemler B."/>
            <person name="Heater B.S."/>
        </authorList>
    </citation>
    <scope>NUCLEOTIDE SEQUENCE [LARGE SCALE GENOMIC DNA]</scope>
    <source>
        <strain evidence="2 3">4059</strain>
    </source>
</reference>
<accession>A0ABD5I8W6</accession>
<dbReference type="EMBL" id="JAWQCK010000009">
    <property type="protein sequence ID" value="MDW9213615.1"/>
    <property type="molecule type" value="Genomic_DNA"/>
</dbReference>
<dbReference type="AlphaFoldDB" id="A0ABD5I8W6"/>
<organism evidence="2 3">
    <name type="scientific">Bacillus thuringiensis serovar toumanoffi</name>
    <dbReference type="NCBI Taxonomy" id="180862"/>
    <lineage>
        <taxon>Bacteria</taxon>
        <taxon>Bacillati</taxon>
        <taxon>Bacillota</taxon>
        <taxon>Bacilli</taxon>
        <taxon>Bacillales</taxon>
        <taxon>Bacillaceae</taxon>
        <taxon>Bacillus</taxon>
        <taxon>Bacillus cereus group</taxon>
    </lineage>
</organism>
<protein>
    <submittedName>
        <fullName evidence="2">Tn3 family transposase</fullName>
    </submittedName>
</protein>
<dbReference type="InterPro" id="IPR002513">
    <property type="entry name" value="Tn3_Tnp_DDE_dom"/>
</dbReference>
<sequence>MVANYIPIQARIIGANEYESHYAFDILYNNTTNIKPTIHSTDTHGTNEVNFAILDLFGYQFSSKYKDIHATISRNSYYFQHPNQYEGLLIKPLRKINTELIMREWDNIKRIMVSLAF</sequence>